<dbReference type="SUPFAM" id="SSF109604">
    <property type="entry name" value="HD-domain/PDEase-like"/>
    <property type="match status" value="1"/>
</dbReference>
<protein>
    <submittedName>
        <fullName evidence="2">HD-GYP domain-containing protein (C-di-GMP phosphodiesterase class II)</fullName>
    </submittedName>
</protein>
<accession>A0ABT9VRY1</accession>
<dbReference type="Pfam" id="PF13487">
    <property type="entry name" value="HD_5"/>
    <property type="match status" value="1"/>
</dbReference>
<dbReference type="Proteomes" id="UP001225646">
    <property type="component" value="Unassembled WGS sequence"/>
</dbReference>
<evidence type="ECO:0000313" key="3">
    <source>
        <dbReference type="Proteomes" id="UP001225646"/>
    </source>
</evidence>
<dbReference type="EMBL" id="JAUSTR010000022">
    <property type="protein sequence ID" value="MDQ0163736.1"/>
    <property type="molecule type" value="Genomic_DNA"/>
</dbReference>
<organism evidence="2 3">
    <name type="scientific">Aeribacillus alveayuensis</name>
    <dbReference type="NCBI Taxonomy" id="279215"/>
    <lineage>
        <taxon>Bacteria</taxon>
        <taxon>Bacillati</taxon>
        <taxon>Bacillota</taxon>
        <taxon>Bacilli</taxon>
        <taxon>Bacillales</taxon>
        <taxon>Bacillaceae</taxon>
        <taxon>Aeribacillus</taxon>
    </lineage>
</organism>
<dbReference type="InterPro" id="IPR037522">
    <property type="entry name" value="HD_GYP_dom"/>
</dbReference>
<keyword evidence="3" id="KW-1185">Reference proteome</keyword>
<feature type="domain" description="HD-GYP" evidence="1">
    <location>
        <begin position="112"/>
        <end position="312"/>
    </location>
</feature>
<reference evidence="2 3" key="1">
    <citation type="submission" date="2023-07" db="EMBL/GenBank/DDBJ databases">
        <title>Genomic Encyclopedia of Type Strains, Phase IV (KMG-IV): sequencing the most valuable type-strain genomes for metagenomic binning, comparative biology and taxonomic classification.</title>
        <authorList>
            <person name="Goeker M."/>
        </authorList>
    </citation>
    <scope>NUCLEOTIDE SEQUENCE [LARGE SCALE GENOMIC DNA]</scope>
    <source>
        <strain evidence="2 3">DSM 19092</strain>
    </source>
</reference>
<evidence type="ECO:0000313" key="2">
    <source>
        <dbReference type="EMBL" id="MDQ0163736.1"/>
    </source>
</evidence>
<dbReference type="Gene3D" id="1.10.3210.10">
    <property type="entry name" value="Hypothetical protein af1432"/>
    <property type="match status" value="1"/>
</dbReference>
<dbReference type="CDD" id="cd00077">
    <property type="entry name" value="HDc"/>
    <property type="match status" value="1"/>
</dbReference>
<proteinExistence type="predicted"/>
<dbReference type="RefSeq" id="WP_419152702.1">
    <property type="nucleotide sequence ID" value="NZ_JAUSTR010000022.1"/>
</dbReference>
<dbReference type="InterPro" id="IPR003607">
    <property type="entry name" value="HD/PDEase_dom"/>
</dbReference>
<name>A0ABT9VRY1_9BACI</name>
<evidence type="ECO:0000259" key="1">
    <source>
        <dbReference type="PROSITE" id="PS51832"/>
    </source>
</evidence>
<dbReference type="PROSITE" id="PS51832">
    <property type="entry name" value="HD_GYP"/>
    <property type="match status" value="1"/>
</dbReference>
<gene>
    <name evidence="2" type="ORF">J2S06_002846</name>
</gene>
<comment type="caution">
    <text evidence="2">The sequence shown here is derived from an EMBL/GenBank/DDBJ whole genome shotgun (WGS) entry which is preliminary data.</text>
</comment>
<sequence>MRVKVDLLREGCVLSEDVYSLTNKPIVRKNTVLESKHIHALKAFLIKEVDIKRETKSGKDILNQDINEEFIEEENLLIEDLYLDAVKKYKKMFLSWQAGAPVNMSLVRELVLPLVEKALDDPLKIMGIYKKCDSEQYFYFQSLAVSLLSAVIAKELKYSQGDINQVALAGFLSDCGMSKINSSIIFKKEMLTEQEFKEIKQHPIYSYKMLKELPSLTEATKLSLLQHHEKLDGSGYPLGFKGEQLHPFGKIIAVANIYQAMISPRPYRPRLSPFYTLEVIEKDEFGKLDLTIIKVLKKLFRNYMNGRRVGLSDGTVGKIVFIDEKSVINPLVSLHNTSEVIKISKNGPLKIEEVF</sequence>
<dbReference type="PANTHER" id="PTHR43155:SF2">
    <property type="entry name" value="CYCLIC DI-GMP PHOSPHODIESTERASE PA4108"/>
    <property type="match status" value="1"/>
</dbReference>
<dbReference type="PANTHER" id="PTHR43155">
    <property type="entry name" value="CYCLIC DI-GMP PHOSPHODIESTERASE PA4108-RELATED"/>
    <property type="match status" value="1"/>
</dbReference>